<sequence>GVGPGVVVDGVGEVVGQVLEGPLAGDDGLDEEAEHGEHGEAAVLDLLHLELGERLGVIGQAEGVEAAAGVERVDDLAERAAGDAVPLDGAHEHDLAGPDGEDALRVDQAGVAEVVEAALAEDLGAGLEPDGLAELDAVAGEELREDAPERAEHGPPAVDHLQLPVLGERLRVSRQPGGVPPVVAGELAGEVRRRLAGQRAEVEHAVGAVPRAARGGHLGLGRRLAHRDAALAEHLGHLAGESRGGECHGGR</sequence>
<reference evidence="1" key="2">
    <citation type="submission" date="2013-04" db="UniProtKB">
        <authorList>
            <consortium name="EnsemblPlants"/>
        </authorList>
    </citation>
    <scope>IDENTIFICATION</scope>
</reference>
<accession>J3L3K6</accession>
<protein>
    <submittedName>
        <fullName evidence="1">Uncharacterized protein</fullName>
    </submittedName>
</protein>
<name>J3L3K6_ORYBR</name>
<dbReference type="AlphaFoldDB" id="J3L3K6"/>
<evidence type="ECO:0000313" key="1">
    <source>
        <dbReference type="EnsemblPlants" id="OB01G38120.1"/>
    </source>
</evidence>
<keyword evidence="2" id="KW-1185">Reference proteome</keyword>
<reference evidence="1" key="1">
    <citation type="journal article" date="2013" name="Nat. Commun.">
        <title>Whole-genome sequencing of Oryza brachyantha reveals mechanisms underlying Oryza genome evolution.</title>
        <authorList>
            <person name="Chen J."/>
            <person name="Huang Q."/>
            <person name="Gao D."/>
            <person name="Wang J."/>
            <person name="Lang Y."/>
            <person name="Liu T."/>
            <person name="Li B."/>
            <person name="Bai Z."/>
            <person name="Luis Goicoechea J."/>
            <person name="Liang C."/>
            <person name="Chen C."/>
            <person name="Zhang W."/>
            <person name="Sun S."/>
            <person name="Liao Y."/>
            <person name="Zhang X."/>
            <person name="Yang L."/>
            <person name="Song C."/>
            <person name="Wang M."/>
            <person name="Shi J."/>
            <person name="Liu G."/>
            <person name="Liu J."/>
            <person name="Zhou H."/>
            <person name="Zhou W."/>
            <person name="Yu Q."/>
            <person name="An N."/>
            <person name="Chen Y."/>
            <person name="Cai Q."/>
            <person name="Wang B."/>
            <person name="Liu B."/>
            <person name="Min J."/>
            <person name="Huang Y."/>
            <person name="Wu H."/>
            <person name="Li Z."/>
            <person name="Zhang Y."/>
            <person name="Yin Y."/>
            <person name="Song W."/>
            <person name="Jiang J."/>
            <person name="Jackson S.A."/>
            <person name="Wing R.A."/>
            <person name="Wang J."/>
            <person name="Chen M."/>
        </authorList>
    </citation>
    <scope>NUCLEOTIDE SEQUENCE [LARGE SCALE GENOMIC DNA]</scope>
    <source>
        <strain evidence="1">cv. IRGC 101232</strain>
    </source>
</reference>
<dbReference type="HOGENOM" id="CLU_988344_0_0_1"/>
<dbReference type="Gramene" id="OB01G38120.1">
    <property type="protein sequence ID" value="OB01G38120.1"/>
    <property type="gene ID" value="OB01G38120"/>
</dbReference>
<organism evidence="1">
    <name type="scientific">Oryza brachyantha</name>
    <name type="common">malo sina</name>
    <dbReference type="NCBI Taxonomy" id="4533"/>
    <lineage>
        <taxon>Eukaryota</taxon>
        <taxon>Viridiplantae</taxon>
        <taxon>Streptophyta</taxon>
        <taxon>Embryophyta</taxon>
        <taxon>Tracheophyta</taxon>
        <taxon>Spermatophyta</taxon>
        <taxon>Magnoliopsida</taxon>
        <taxon>Liliopsida</taxon>
        <taxon>Poales</taxon>
        <taxon>Poaceae</taxon>
        <taxon>BOP clade</taxon>
        <taxon>Oryzoideae</taxon>
        <taxon>Oryzeae</taxon>
        <taxon>Oryzinae</taxon>
        <taxon>Oryza</taxon>
    </lineage>
</organism>
<evidence type="ECO:0000313" key="2">
    <source>
        <dbReference type="Proteomes" id="UP000006038"/>
    </source>
</evidence>
<dbReference type="EnsemblPlants" id="OB01G38120.1">
    <property type="protein sequence ID" value="OB01G38120.1"/>
    <property type="gene ID" value="OB01G38120"/>
</dbReference>
<proteinExistence type="predicted"/>
<dbReference type="Proteomes" id="UP000006038">
    <property type="component" value="Chromosome 1"/>
</dbReference>